<protein>
    <recommendedName>
        <fullName evidence="4">SHSP domain-containing protein</fullName>
    </recommendedName>
</protein>
<name>A0AA41VBE8_PAPNU</name>
<comment type="caution">
    <text evidence="5">The sequence shown here is derived from an EMBL/GenBank/DDBJ whole genome shotgun (WGS) entry which is preliminary data.</text>
</comment>
<organism evidence="5 6">
    <name type="scientific">Papaver nudicaule</name>
    <name type="common">Iceland poppy</name>
    <dbReference type="NCBI Taxonomy" id="74823"/>
    <lineage>
        <taxon>Eukaryota</taxon>
        <taxon>Viridiplantae</taxon>
        <taxon>Streptophyta</taxon>
        <taxon>Embryophyta</taxon>
        <taxon>Tracheophyta</taxon>
        <taxon>Spermatophyta</taxon>
        <taxon>Magnoliopsida</taxon>
        <taxon>Ranunculales</taxon>
        <taxon>Papaveraceae</taxon>
        <taxon>Papaveroideae</taxon>
        <taxon>Papaver</taxon>
    </lineage>
</organism>
<dbReference type="Pfam" id="PF00011">
    <property type="entry name" value="HSP20"/>
    <property type="match status" value="1"/>
</dbReference>
<accession>A0AA41VBE8</accession>
<dbReference type="InterPro" id="IPR031107">
    <property type="entry name" value="Small_HSP"/>
</dbReference>
<evidence type="ECO:0000256" key="3">
    <source>
        <dbReference type="RuleBase" id="RU003616"/>
    </source>
</evidence>
<evidence type="ECO:0000256" key="1">
    <source>
        <dbReference type="ARBA" id="ARBA00023016"/>
    </source>
</evidence>
<keyword evidence="6" id="KW-1185">Reference proteome</keyword>
<dbReference type="InterPro" id="IPR008978">
    <property type="entry name" value="HSP20-like_chaperone"/>
</dbReference>
<evidence type="ECO:0000256" key="2">
    <source>
        <dbReference type="PROSITE-ProRule" id="PRU00285"/>
    </source>
</evidence>
<feature type="domain" description="SHSP" evidence="4">
    <location>
        <begin position="1"/>
        <end position="95"/>
    </location>
</feature>
<dbReference type="PANTHER" id="PTHR11527">
    <property type="entry name" value="HEAT-SHOCK PROTEIN 20 FAMILY MEMBER"/>
    <property type="match status" value="1"/>
</dbReference>
<evidence type="ECO:0000259" key="4">
    <source>
        <dbReference type="PROSITE" id="PS01031"/>
    </source>
</evidence>
<dbReference type="AlphaFoldDB" id="A0AA41VBE8"/>
<dbReference type="SUPFAM" id="SSF49764">
    <property type="entry name" value="HSP20-like chaperones"/>
    <property type="match status" value="1"/>
</dbReference>
<dbReference type="EMBL" id="JAJJMA010133181">
    <property type="protein sequence ID" value="MCL7033303.1"/>
    <property type="molecule type" value="Genomic_DNA"/>
</dbReference>
<comment type="similarity">
    <text evidence="2 3">Belongs to the small heat shock protein (HSP20) family.</text>
</comment>
<reference evidence="5" key="1">
    <citation type="submission" date="2022-03" db="EMBL/GenBank/DDBJ databases">
        <title>A functionally conserved STORR gene fusion in Papaver species that diverged 16.8 million years ago.</title>
        <authorList>
            <person name="Catania T."/>
        </authorList>
    </citation>
    <scope>NUCLEOTIDE SEQUENCE</scope>
    <source>
        <strain evidence="5">S-191538</strain>
    </source>
</reference>
<evidence type="ECO:0000313" key="6">
    <source>
        <dbReference type="Proteomes" id="UP001177140"/>
    </source>
</evidence>
<keyword evidence="1" id="KW-0346">Stress response</keyword>
<proteinExistence type="inferred from homology"/>
<sequence>MAASPVEMTNSYVFHIDLCGLALHNEIKVHVECEKTLDIRYGASYNRDALTKKFDLPHNANVDSASAVFHNGILFLTVNKFNRPSQVKVVRVSKAENIS</sequence>
<dbReference type="Gene3D" id="2.60.40.790">
    <property type="match status" value="1"/>
</dbReference>
<dbReference type="PROSITE" id="PS01031">
    <property type="entry name" value="SHSP"/>
    <property type="match status" value="1"/>
</dbReference>
<evidence type="ECO:0000313" key="5">
    <source>
        <dbReference type="EMBL" id="MCL7033303.1"/>
    </source>
</evidence>
<gene>
    <name evidence="5" type="ORF">MKW94_012797</name>
</gene>
<dbReference type="InterPro" id="IPR002068">
    <property type="entry name" value="A-crystallin/Hsp20_dom"/>
</dbReference>
<dbReference type="Proteomes" id="UP001177140">
    <property type="component" value="Unassembled WGS sequence"/>
</dbReference>